<protein>
    <submittedName>
        <fullName evidence="3">SDR family NAD(P)-dependent oxidoreductase</fullName>
    </submittedName>
</protein>
<dbReference type="Proteomes" id="UP000284021">
    <property type="component" value="Unassembled WGS sequence"/>
</dbReference>
<organism evidence="3 4">
    <name type="scientific">Pseudomonas cavernicola</name>
    <dbReference type="NCBI Taxonomy" id="2320866"/>
    <lineage>
        <taxon>Bacteria</taxon>
        <taxon>Pseudomonadati</taxon>
        <taxon>Pseudomonadota</taxon>
        <taxon>Gammaproteobacteria</taxon>
        <taxon>Pseudomonadales</taxon>
        <taxon>Pseudomonadaceae</taxon>
        <taxon>Pseudomonas</taxon>
    </lineage>
</organism>
<dbReference type="EMBL" id="QYUR01000008">
    <property type="protein sequence ID" value="RJG08942.1"/>
    <property type="molecule type" value="Genomic_DNA"/>
</dbReference>
<evidence type="ECO:0000313" key="3">
    <source>
        <dbReference type="EMBL" id="RJG08942.1"/>
    </source>
</evidence>
<evidence type="ECO:0000256" key="2">
    <source>
        <dbReference type="ARBA" id="ARBA00023002"/>
    </source>
</evidence>
<proteinExistence type="inferred from homology"/>
<dbReference type="Gene3D" id="3.40.50.720">
    <property type="entry name" value="NAD(P)-binding Rossmann-like Domain"/>
    <property type="match status" value="1"/>
</dbReference>
<sequence length="102" mass="11030">MKPFVLITGASSGIGVGCARLLVEQGYRVIGTVRRREDGVRIREQLGEAFLPLLLDVTDPAALEGAVRQVEILVGAAGLAALLPTRWIDRILARKMALPRRA</sequence>
<dbReference type="InterPro" id="IPR002347">
    <property type="entry name" value="SDR_fam"/>
</dbReference>
<dbReference type="GO" id="GO:0016020">
    <property type="term" value="C:membrane"/>
    <property type="evidence" value="ECO:0007669"/>
    <property type="project" value="TreeGrafter"/>
</dbReference>
<dbReference type="RefSeq" id="WP_119956741.1">
    <property type="nucleotide sequence ID" value="NZ_QYUR01000008.1"/>
</dbReference>
<keyword evidence="2" id="KW-0560">Oxidoreductase</keyword>
<dbReference type="PANTHER" id="PTHR44196">
    <property type="entry name" value="DEHYDROGENASE/REDUCTASE SDR FAMILY MEMBER 7B"/>
    <property type="match status" value="1"/>
</dbReference>
<name>A0A418X8Y6_9PSED</name>
<dbReference type="AlphaFoldDB" id="A0A418X8Y6"/>
<gene>
    <name evidence="3" type="ORF">D3879_24185</name>
</gene>
<dbReference type="PROSITE" id="PS51257">
    <property type="entry name" value="PROKAR_LIPOPROTEIN"/>
    <property type="match status" value="1"/>
</dbReference>
<dbReference type="InterPro" id="IPR036291">
    <property type="entry name" value="NAD(P)-bd_dom_sf"/>
</dbReference>
<evidence type="ECO:0000256" key="1">
    <source>
        <dbReference type="ARBA" id="ARBA00006484"/>
    </source>
</evidence>
<dbReference type="PRINTS" id="PR00081">
    <property type="entry name" value="GDHRDH"/>
</dbReference>
<keyword evidence="4" id="KW-1185">Reference proteome</keyword>
<reference evidence="3 4" key="1">
    <citation type="submission" date="2018-09" db="EMBL/GenBank/DDBJ databases">
        <authorList>
            <person name="Zhu H."/>
        </authorList>
    </citation>
    <scope>NUCLEOTIDE SEQUENCE [LARGE SCALE GENOMIC DNA]</scope>
    <source>
        <strain evidence="3 4">K1S02-6</strain>
    </source>
</reference>
<dbReference type="GO" id="GO:0016491">
    <property type="term" value="F:oxidoreductase activity"/>
    <property type="evidence" value="ECO:0007669"/>
    <property type="project" value="UniProtKB-KW"/>
</dbReference>
<evidence type="ECO:0000313" key="4">
    <source>
        <dbReference type="Proteomes" id="UP000284021"/>
    </source>
</evidence>
<comment type="similarity">
    <text evidence="1">Belongs to the short-chain dehydrogenases/reductases (SDR) family.</text>
</comment>
<accession>A0A418X8Y6</accession>
<dbReference type="SUPFAM" id="SSF51735">
    <property type="entry name" value="NAD(P)-binding Rossmann-fold domains"/>
    <property type="match status" value="1"/>
</dbReference>
<dbReference type="PANTHER" id="PTHR44196:SF1">
    <property type="entry name" value="DEHYDROGENASE_REDUCTASE SDR FAMILY MEMBER 7B"/>
    <property type="match status" value="1"/>
</dbReference>
<dbReference type="Pfam" id="PF00106">
    <property type="entry name" value="adh_short"/>
    <property type="match status" value="1"/>
</dbReference>
<comment type="caution">
    <text evidence="3">The sequence shown here is derived from an EMBL/GenBank/DDBJ whole genome shotgun (WGS) entry which is preliminary data.</text>
</comment>
<dbReference type="OrthoDB" id="9775296at2"/>